<evidence type="ECO:0000256" key="1">
    <source>
        <dbReference type="SAM" id="MobiDB-lite"/>
    </source>
</evidence>
<protein>
    <submittedName>
        <fullName evidence="2">Peptidyl-prolyl isomerase cwc27</fullName>
    </submittedName>
</protein>
<name>A0ABV0WYY6_9TELE</name>
<proteinExistence type="predicted"/>
<sequence>GIKNEWPPALEALISVSNTEKKPTSEAVAEYLEGRKKYEELRKQKRKKGSNREEQTMALLNSFKSKLSSAITEGPEEDMQELAEDDDKGWS</sequence>
<feature type="compositionally biased region" description="Acidic residues" evidence="1">
    <location>
        <begin position="74"/>
        <end position="91"/>
    </location>
</feature>
<gene>
    <name evidence="2" type="primary">CWC27</name>
    <name evidence="2" type="ORF">XENORESO_006374</name>
</gene>
<keyword evidence="3" id="KW-1185">Reference proteome</keyword>
<feature type="non-terminal residue" evidence="2">
    <location>
        <position position="1"/>
    </location>
</feature>
<accession>A0ABV0WYY6</accession>
<feature type="region of interest" description="Disordered" evidence="1">
    <location>
        <begin position="67"/>
        <end position="91"/>
    </location>
</feature>
<keyword evidence="2" id="KW-0413">Isomerase</keyword>
<feature type="non-terminal residue" evidence="2">
    <location>
        <position position="91"/>
    </location>
</feature>
<dbReference type="Proteomes" id="UP001444071">
    <property type="component" value="Unassembled WGS sequence"/>
</dbReference>
<dbReference type="GO" id="GO:0016853">
    <property type="term" value="F:isomerase activity"/>
    <property type="evidence" value="ECO:0007669"/>
    <property type="project" value="UniProtKB-KW"/>
</dbReference>
<evidence type="ECO:0000313" key="2">
    <source>
        <dbReference type="EMBL" id="MEQ2273607.1"/>
    </source>
</evidence>
<reference evidence="2 3" key="1">
    <citation type="submission" date="2021-06" db="EMBL/GenBank/DDBJ databases">
        <authorList>
            <person name="Palmer J.M."/>
        </authorList>
    </citation>
    <scope>NUCLEOTIDE SEQUENCE [LARGE SCALE GENOMIC DNA]</scope>
    <source>
        <strain evidence="2 3">XR_2019</strain>
        <tissue evidence="2">Muscle</tissue>
    </source>
</reference>
<comment type="caution">
    <text evidence="2">The sequence shown here is derived from an EMBL/GenBank/DDBJ whole genome shotgun (WGS) entry which is preliminary data.</text>
</comment>
<organism evidence="2 3">
    <name type="scientific">Xenotaenia resolanae</name>
    <dbReference type="NCBI Taxonomy" id="208358"/>
    <lineage>
        <taxon>Eukaryota</taxon>
        <taxon>Metazoa</taxon>
        <taxon>Chordata</taxon>
        <taxon>Craniata</taxon>
        <taxon>Vertebrata</taxon>
        <taxon>Euteleostomi</taxon>
        <taxon>Actinopterygii</taxon>
        <taxon>Neopterygii</taxon>
        <taxon>Teleostei</taxon>
        <taxon>Neoteleostei</taxon>
        <taxon>Acanthomorphata</taxon>
        <taxon>Ovalentaria</taxon>
        <taxon>Atherinomorphae</taxon>
        <taxon>Cyprinodontiformes</taxon>
        <taxon>Goodeidae</taxon>
        <taxon>Xenotaenia</taxon>
    </lineage>
</organism>
<dbReference type="EMBL" id="JAHRIM010072235">
    <property type="protein sequence ID" value="MEQ2273607.1"/>
    <property type="molecule type" value="Genomic_DNA"/>
</dbReference>
<evidence type="ECO:0000313" key="3">
    <source>
        <dbReference type="Proteomes" id="UP001444071"/>
    </source>
</evidence>